<evidence type="ECO:0000313" key="1">
    <source>
        <dbReference type="EMBL" id="GFR19405.1"/>
    </source>
</evidence>
<keyword evidence="2" id="KW-1185">Reference proteome</keyword>
<name>A0A8X6LRJ3_TRICU</name>
<gene>
    <name evidence="1" type="ORF">TNCT_111141</name>
</gene>
<proteinExistence type="predicted"/>
<comment type="caution">
    <text evidence="1">The sequence shown here is derived from an EMBL/GenBank/DDBJ whole genome shotgun (WGS) entry which is preliminary data.</text>
</comment>
<evidence type="ECO:0000313" key="2">
    <source>
        <dbReference type="Proteomes" id="UP000887116"/>
    </source>
</evidence>
<reference evidence="1" key="1">
    <citation type="submission" date="2020-07" db="EMBL/GenBank/DDBJ databases">
        <title>Multicomponent nature underlies the extraordinary mechanical properties of spider dragline silk.</title>
        <authorList>
            <person name="Kono N."/>
            <person name="Nakamura H."/>
            <person name="Mori M."/>
            <person name="Yoshida Y."/>
            <person name="Ohtoshi R."/>
            <person name="Malay A.D."/>
            <person name="Moran D.A.P."/>
            <person name="Tomita M."/>
            <person name="Numata K."/>
            <person name="Arakawa K."/>
        </authorList>
    </citation>
    <scope>NUCLEOTIDE SEQUENCE</scope>
</reference>
<dbReference type="AlphaFoldDB" id="A0A8X6LRJ3"/>
<dbReference type="Proteomes" id="UP000887116">
    <property type="component" value="Unassembled WGS sequence"/>
</dbReference>
<accession>A0A8X6LRJ3</accession>
<organism evidence="1 2">
    <name type="scientific">Trichonephila clavata</name>
    <name type="common">Joro spider</name>
    <name type="synonym">Nephila clavata</name>
    <dbReference type="NCBI Taxonomy" id="2740835"/>
    <lineage>
        <taxon>Eukaryota</taxon>
        <taxon>Metazoa</taxon>
        <taxon>Ecdysozoa</taxon>
        <taxon>Arthropoda</taxon>
        <taxon>Chelicerata</taxon>
        <taxon>Arachnida</taxon>
        <taxon>Araneae</taxon>
        <taxon>Araneomorphae</taxon>
        <taxon>Entelegynae</taxon>
        <taxon>Araneoidea</taxon>
        <taxon>Nephilidae</taxon>
        <taxon>Trichonephila</taxon>
    </lineage>
</organism>
<sequence length="90" mass="10287">MKEAGIKMRQWISNATTLMAQWAAEVFDTYPVDTSFSLGKNKTKILGMAWKNLEDFLTLDSKDLLASISTNEILKDSFYKLHGRHLNPLH</sequence>
<protein>
    <submittedName>
        <fullName evidence="1">Uncharacterized protein</fullName>
    </submittedName>
</protein>
<dbReference type="EMBL" id="BMAO01027748">
    <property type="protein sequence ID" value="GFR19405.1"/>
    <property type="molecule type" value="Genomic_DNA"/>
</dbReference>